<dbReference type="PROSITE" id="PS50889">
    <property type="entry name" value="S4"/>
    <property type="match status" value="1"/>
</dbReference>
<evidence type="ECO:0000256" key="2">
    <source>
        <dbReference type="ARBA" id="ARBA00022730"/>
    </source>
</evidence>
<evidence type="ECO:0000256" key="1">
    <source>
        <dbReference type="ARBA" id="ARBA00007465"/>
    </source>
</evidence>
<accession>A0AAD5VMF4</accession>
<dbReference type="GO" id="GO:0019843">
    <property type="term" value="F:rRNA binding"/>
    <property type="evidence" value="ECO:0007669"/>
    <property type="project" value="UniProtKB-KW"/>
</dbReference>
<feature type="domain" description="RNA-binding S4" evidence="7">
    <location>
        <begin position="333"/>
        <end position="396"/>
    </location>
</feature>
<dbReference type="InterPro" id="IPR018079">
    <property type="entry name" value="Ribosomal_uS4_CS"/>
</dbReference>
<organism evidence="8 9">
    <name type="scientific">Leucocoprinus birnbaumii</name>
    <dbReference type="NCBI Taxonomy" id="56174"/>
    <lineage>
        <taxon>Eukaryota</taxon>
        <taxon>Fungi</taxon>
        <taxon>Dikarya</taxon>
        <taxon>Basidiomycota</taxon>
        <taxon>Agaricomycotina</taxon>
        <taxon>Agaricomycetes</taxon>
        <taxon>Agaricomycetidae</taxon>
        <taxon>Agaricales</taxon>
        <taxon>Agaricineae</taxon>
        <taxon>Agaricaceae</taxon>
        <taxon>Leucocoprinus</taxon>
    </lineage>
</organism>
<dbReference type="SMART" id="SM00363">
    <property type="entry name" value="S4"/>
    <property type="match status" value="1"/>
</dbReference>
<dbReference type="GO" id="GO:0005763">
    <property type="term" value="C:mitochondrial small ribosomal subunit"/>
    <property type="evidence" value="ECO:0007669"/>
    <property type="project" value="TreeGrafter"/>
</dbReference>
<keyword evidence="2 6" id="KW-0699">rRNA-binding</keyword>
<reference evidence="8" key="1">
    <citation type="submission" date="2022-07" db="EMBL/GenBank/DDBJ databases">
        <title>Genome Sequence of Leucocoprinus birnbaumii.</title>
        <authorList>
            <person name="Buettner E."/>
        </authorList>
    </citation>
    <scope>NUCLEOTIDE SEQUENCE</scope>
    <source>
        <strain evidence="8">VT141</strain>
    </source>
</reference>
<sequence length="531" mass="60836">MNTTADLDVVPMSKSPAILGISSLVAWEGLHNHSERLNKQSGGTVINNLIAVRKHSDAWTRDPADAVFHVPTPEDEWFYPESTNTYTIAKSSHNTDYLEHWFRFCEGSVQFEFAGVGSDLVLAIPLVLGFVKWAIVCLLSFSDTPECWAPVFERDLLLFLALNFSTFGRARRAGQSRILRLRPPAHKPLDPLSVRILKMRDQGVLNIKRALPRMSWSPKNLYNLWQRTMGPESKGLDFKYSPAKETLFQQRWLSKKLVRAYHGDYIAEKRFTRWYLPETIPDVRPRRAVKTGDDEASLAEYARRKGRSEESEKAIELKGMPPVGSLMFSEVERRIDTVIFRCCFAESIYDARRIVLHGNVMLNGKKHDNPNTRLAPGDMISVDPEAVRFLKPQPLPGKEWEDVNGYNKLEKPDPNHDTPFFLPHFASPHLFIPAYIEPSFSTCSAIYVRHPTARPGYSEVPTPYDADGAVVRYAWEWYVKRRPRIRSKKQLEGMPEDRAITTGLVDKESLIKQDRKKLQDDLKKVSALQRK</sequence>
<name>A0AAD5VMF4_9AGAR</name>
<evidence type="ECO:0000259" key="7">
    <source>
        <dbReference type="SMART" id="SM00363"/>
    </source>
</evidence>
<gene>
    <name evidence="8" type="ORF">NP233_g8698</name>
</gene>
<dbReference type="Proteomes" id="UP001213000">
    <property type="component" value="Unassembled WGS sequence"/>
</dbReference>
<comment type="similarity">
    <text evidence="1">Belongs to the universal ribosomal protein uS4 family.</text>
</comment>
<dbReference type="InterPro" id="IPR002942">
    <property type="entry name" value="S4_RNA-bd"/>
</dbReference>
<dbReference type="PANTHER" id="PTHR11831:SF4">
    <property type="entry name" value="SMALL RIBOSOMAL SUBUNIT PROTEIN US4M"/>
    <property type="match status" value="1"/>
</dbReference>
<keyword evidence="5" id="KW-0687">Ribonucleoprotein</keyword>
<dbReference type="Gene3D" id="3.10.290.10">
    <property type="entry name" value="RNA-binding S4 domain"/>
    <property type="match status" value="1"/>
</dbReference>
<dbReference type="GO" id="GO:0042274">
    <property type="term" value="P:ribosomal small subunit biogenesis"/>
    <property type="evidence" value="ECO:0007669"/>
    <property type="project" value="TreeGrafter"/>
</dbReference>
<dbReference type="PANTHER" id="PTHR11831">
    <property type="entry name" value="30S 40S RIBOSOMAL PROTEIN"/>
    <property type="match status" value="1"/>
</dbReference>
<evidence type="ECO:0000313" key="9">
    <source>
        <dbReference type="Proteomes" id="UP001213000"/>
    </source>
</evidence>
<dbReference type="InterPro" id="IPR036986">
    <property type="entry name" value="S4_RNA-bd_sf"/>
</dbReference>
<protein>
    <recommendedName>
        <fullName evidence="7">RNA-binding S4 domain-containing protein</fullName>
    </recommendedName>
</protein>
<keyword evidence="4" id="KW-0689">Ribosomal protein</keyword>
<dbReference type="EMBL" id="JANIEX010000720">
    <property type="protein sequence ID" value="KAJ3563807.1"/>
    <property type="molecule type" value="Genomic_DNA"/>
</dbReference>
<proteinExistence type="inferred from homology"/>
<keyword evidence="9" id="KW-1185">Reference proteome</keyword>
<evidence type="ECO:0000256" key="3">
    <source>
        <dbReference type="ARBA" id="ARBA00022884"/>
    </source>
</evidence>
<evidence type="ECO:0000256" key="4">
    <source>
        <dbReference type="ARBA" id="ARBA00022980"/>
    </source>
</evidence>
<dbReference type="PROSITE" id="PS00632">
    <property type="entry name" value="RIBOSOMAL_S4"/>
    <property type="match status" value="1"/>
</dbReference>
<dbReference type="GO" id="GO:0003735">
    <property type="term" value="F:structural constituent of ribosome"/>
    <property type="evidence" value="ECO:0007669"/>
    <property type="project" value="TreeGrafter"/>
</dbReference>
<dbReference type="CDD" id="cd00165">
    <property type="entry name" value="S4"/>
    <property type="match status" value="1"/>
</dbReference>
<dbReference type="AlphaFoldDB" id="A0AAD5VMF4"/>
<dbReference type="Pfam" id="PF01479">
    <property type="entry name" value="S4"/>
    <property type="match status" value="1"/>
</dbReference>
<evidence type="ECO:0000256" key="6">
    <source>
        <dbReference type="PROSITE-ProRule" id="PRU00182"/>
    </source>
</evidence>
<evidence type="ECO:0000313" key="8">
    <source>
        <dbReference type="EMBL" id="KAJ3563807.1"/>
    </source>
</evidence>
<comment type="caution">
    <text evidence="8">The sequence shown here is derived from an EMBL/GenBank/DDBJ whole genome shotgun (WGS) entry which is preliminary data.</text>
</comment>
<evidence type="ECO:0000256" key="5">
    <source>
        <dbReference type="ARBA" id="ARBA00023274"/>
    </source>
</evidence>
<dbReference type="InterPro" id="IPR022801">
    <property type="entry name" value="Ribosomal_uS4"/>
</dbReference>
<dbReference type="SUPFAM" id="SSF55174">
    <property type="entry name" value="Alpha-L RNA-binding motif"/>
    <property type="match status" value="1"/>
</dbReference>
<keyword evidence="3 6" id="KW-0694">RNA-binding</keyword>